<dbReference type="Gene3D" id="3.60.20.10">
    <property type="entry name" value="Glutamine Phosphoribosylpyrophosphate, subunit 1, domain 1"/>
    <property type="match status" value="1"/>
</dbReference>
<dbReference type="SUPFAM" id="SSF56235">
    <property type="entry name" value="N-terminal nucleophile aminohydrolases (Ntn hydrolases)"/>
    <property type="match status" value="1"/>
</dbReference>
<gene>
    <name evidence="7" type="ORF">BW143_03495</name>
</gene>
<comment type="pathway">
    <text evidence="1">Amino-acid biosynthesis; L-asparagine biosynthesis; L-asparagine from L-aspartate (L-Gln route): step 1/1.</text>
</comment>
<evidence type="ECO:0000256" key="2">
    <source>
        <dbReference type="ARBA" id="ARBA00012737"/>
    </source>
</evidence>
<dbReference type="Pfam" id="PF00733">
    <property type="entry name" value="Asn_synthase"/>
    <property type="match status" value="1"/>
</dbReference>
<dbReference type="OrthoDB" id="2455313at2"/>
<evidence type="ECO:0000313" key="7">
    <source>
        <dbReference type="EMBL" id="OMI09116.1"/>
    </source>
</evidence>
<dbReference type="Gene3D" id="3.40.50.620">
    <property type="entry name" value="HUPs"/>
    <property type="match status" value="1"/>
</dbReference>
<reference evidence="7 8" key="1">
    <citation type="submission" date="2017-01" db="EMBL/GenBank/DDBJ databases">
        <title>Bacillus phylogenomics.</title>
        <authorList>
            <person name="Dunlap C."/>
        </authorList>
    </citation>
    <scope>NUCLEOTIDE SEQUENCE [LARGE SCALE GENOMIC DNA]</scope>
    <source>
        <strain evidence="7 8">NRRL B-41282</strain>
    </source>
</reference>
<comment type="catalytic activity">
    <reaction evidence="4">
        <text>L-aspartate + L-glutamine + ATP + H2O = L-asparagine + L-glutamate + AMP + diphosphate + H(+)</text>
        <dbReference type="Rhea" id="RHEA:12228"/>
        <dbReference type="ChEBI" id="CHEBI:15377"/>
        <dbReference type="ChEBI" id="CHEBI:15378"/>
        <dbReference type="ChEBI" id="CHEBI:29985"/>
        <dbReference type="ChEBI" id="CHEBI:29991"/>
        <dbReference type="ChEBI" id="CHEBI:30616"/>
        <dbReference type="ChEBI" id="CHEBI:33019"/>
        <dbReference type="ChEBI" id="CHEBI:58048"/>
        <dbReference type="ChEBI" id="CHEBI:58359"/>
        <dbReference type="ChEBI" id="CHEBI:456215"/>
        <dbReference type="EC" id="6.3.5.4"/>
    </reaction>
</comment>
<evidence type="ECO:0000259" key="5">
    <source>
        <dbReference type="Pfam" id="PF00733"/>
    </source>
</evidence>
<dbReference type="InterPro" id="IPR001962">
    <property type="entry name" value="Asn_synthase"/>
</dbReference>
<dbReference type="InterPro" id="IPR014729">
    <property type="entry name" value="Rossmann-like_a/b/a_fold"/>
</dbReference>
<keyword evidence="3" id="KW-0028">Amino-acid biosynthesis</keyword>
<dbReference type="EC" id="6.3.5.4" evidence="2"/>
<dbReference type="PANTHER" id="PTHR43284">
    <property type="entry name" value="ASPARAGINE SYNTHETASE (GLUTAMINE-HYDROLYZING)"/>
    <property type="match status" value="1"/>
</dbReference>
<sequence>MKLWFGMQGENTDIWKKWFASVKQWGRTEDVRWISGGNMNMAEACIQYDETILKHSDQANLPYPVILDGWVSGKLHAKSDGAIMFFKHYEALCTALRQDNKAELLSRSHGEFTLCWWDESLESLVLATDIYATRPIYYWIGPEGEWFAANDLRILLLVPDIPFVIDEEVCKTFPTSGFAVGENGFEDRTFFKGIYKVPAASYAFLAQRSVKVHSYWGMPQLLKQKDLTEDAVPHFRELFREVTADRLKDQKHIIELSGGLDSATVTAAAISGGSREQLLAVNISFADPDMILSHDRELVKNMMKDLNIPGLIILGDGTAKIPNAEIGRDPLWFVDGPDPRANSLVNETFTVIAEEFGASSVLTGEGGDFIFSGEVAVIDSLIRQKRFSEANRLLREWSGGRPKEMIKLGFRYGIAPFVPYLGEKLYYDLLWSDTEYELPEYFTEEHILREREINREDHLRYRKSRKLSSWGKRFHFDFLWPRARYMDSVGVSLPAYHPFLDRRLIEFSFSVPPEQHFDVLKGCVENYAGSKMLLRKSFTDILPSYVYNRSTKTTYAHMARKSFLNDRRHILQLFEPGERVLVDELGIIKRDVWWKHLLSMAIRSEDPNNDLGMGYQYMRSVIDLEIWLREASKGKRHLLERSRPKKPRVLADIETVNMTEKTRLYSYQ</sequence>
<accession>A0A1R1QWS6</accession>
<dbReference type="InterPro" id="IPR051786">
    <property type="entry name" value="ASN_synthetase/amidase"/>
</dbReference>
<dbReference type="SUPFAM" id="SSF52402">
    <property type="entry name" value="Adenine nucleotide alpha hydrolases-like"/>
    <property type="match status" value="1"/>
</dbReference>
<keyword evidence="3" id="KW-0061">Asparagine biosynthesis</keyword>
<evidence type="ECO:0000313" key="8">
    <source>
        <dbReference type="Proteomes" id="UP000187367"/>
    </source>
</evidence>
<dbReference type="AlphaFoldDB" id="A0A1R1QWS6"/>
<dbReference type="Proteomes" id="UP000187367">
    <property type="component" value="Unassembled WGS sequence"/>
</dbReference>
<feature type="domain" description="Asparagine synthetase" evidence="5">
    <location>
        <begin position="235"/>
        <end position="565"/>
    </location>
</feature>
<keyword evidence="8" id="KW-1185">Reference proteome</keyword>
<comment type="caution">
    <text evidence="7">The sequence shown here is derived from an EMBL/GenBank/DDBJ whole genome shotgun (WGS) entry which is preliminary data.</text>
</comment>
<accession>A0A1R1S1B1</accession>
<dbReference type="InterPro" id="IPR017932">
    <property type="entry name" value="GATase_2_dom"/>
</dbReference>
<dbReference type="InterPro" id="IPR029055">
    <property type="entry name" value="Ntn_hydrolases_N"/>
</dbReference>
<name>A0A1R1QWS6_9BACI</name>
<evidence type="ECO:0000256" key="1">
    <source>
        <dbReference type="ARBA" id="ARBA00005187"/>
    </source>
</evidence>
<dbReference type="CDD" id="cd01991">
    <property type="entry name" value="Asn_synthase_B_C"/>
    <property type="match status" value="1"/>
</dbReference>
<dbReference type="PANTHER" id="PTHR43284:SF1">
    <property type="entry name" value="ASPARAGINE SYNTHETASE"/>
    <property type="match status" value="1"/>
</dbReference>
<evidence type="ECO:0000259" key="6">
    <source>
        <dbReference type="Pfam" id="PF13537"/>
    </source>
</evidence>
<evidence type="ECO:0000256" key="3">
    <source>
        <dbReference type="ARBA" id="ARBA00022888"/>
    </source>
</evidence>
<dbReference type="RefSeq" id="WP_076759523.1">
    <property type="nucleotide sequence ID" value="NZ_JARMMK010000003.1"/>
</dbReference>
<proteinExistence type="predicted"/>
<evidence type="ECO:0000256" key="4">
    <source>
        <dbReference type="ARBA" id="ARBA00048741"/>
    </source>
</evidence>
<dbReference type="GO" id="GO:0006529">
    <property type="term" value="P:asparagine biosynthetic process"/>
    <property type="evidence" value="ECO:0007669"/>
    <property type="project" value="UniProtKB-KW"/>
</dbReference>
<organism evidence="7 8">
    <name type="scientific">Bacillus swezeyi</name>
    <dbReference type="NCBI Taxonomy" id="1925020"/>
    <lineage>
        <taxon>Bacteria</taxon>
        <taxon>Bacillati</taxon>
        <taxon>Bacillota</taxon>
        <taxon>Bacilli</taxon>
        <taxon>Bacillales</taxon>
        <taxon>Bacillaceae</taxon>
        <taxon>Bacillus</taxon>
    </lineage>
</organism>
<dbReference type="GO" id="GO:0004066">
    <property type="term" value="F:asparagine synthase (glutamine-hydrolyzing) activity"/>
    <property type="evidence" value="ECO:0007669"/>
    <property type="project" value="UniProtKB-EC"/>
</dbReference>
<dbReference type="Pfam" id="PF13537">
    <property type="entry name" value="GATase_7"/>
    <property type="match status" value="1"/>
</dbReference>
<protein>
    <recommendedName>
        <fullName evidence="2">asparagine synthase (glutamine-hydrolyzing)</fullName>
        <ecNumber evidence="2">6.3.5.4</ecNumber>
    </recommendedName>
</protein>
<dbReference type="EMBL" id="MTJL01000005">
    <property type="protein sequence ID" value="OMI09116.1"/>
    <property type="molecule type" value="Genomic_DNA"/>
</dbReference>
<feature type="domain" description="Glutamine amidotransferase type-2" evidence="6">
    <location>
        <begin position="90"/>
        <end position="149"/>
    </location>
</feature>